<sequence length="113" mass="12729">MTPITPELKLHTHQHDNGIHINSLILKHKGNNYHLDAGTKDTIYIFSESIALYVLAVNSEHGTIGLNAYMSPEPFPLNSFYMHSPKQIKDLFGPNWGQLPAIDVVLKLMGYLM</sequence>
<evidence type="ECO:0000313" key="1">
    <source>
        <dbReference type="EMBL" id="QWV98646.1"/>
    </source>
</evidence>
<proteinExistence type="predicted"/>
<protein>
    <submittedName>
        <fullName evidence="1">Uncharacterized protein</fullName>
    </submittedName>
</protein>
<dbReference type="EMBL" id="CP076724">
    <property type="protein sequence ID" value="QWV98646.1"/>
    <property type="molecule type" value="Genomic_DNA"/>
</dbReference>
<reference evidence="1 2" key="1">
    <citation type="submission" date="2021-06" db="EMBL/GenBank/DDBJ databases">
        <title>Gemonas diversity in paddy soil.</title>
        <authorList>
            <person name="Liu G."/>
        </authorList>
    </citation>
    <scope>NUCLEOTIDE SEQUENCE [LARGE SCALE GENOMIC DNA]</scope>
    <source>
        <strain evidence="1 2">RG29</strain>
    </source>
</reference>
<name>A0ABX8JKY6_9BACT</name>
<gene>
    <name evidence="1" type="ORF">KP005_04990</name>
</gene>
<evidence type="ECO:0000313" key="2">
    <source>
        <dbReference type="Proteomes" id="UP000683493"/>
    </source>
</evidence>
<organism evidence="1 2">
    <name type="scientific">Geomonas diazotrophica</name>
    <dbReference type="NCBI Taxonomy" id="2843197"/>
    <lineage>
        <taxon>Bacteria</taxon>
        <taxon>Pseudomonadati</taxon>
        <taxon>Thermodesulfobacteriota</taxon>
        <taxon>Desulfuromonadia</taxon>
        <taxon>Geobacterales</taxon>
        <taxon>Geobacteraceae</taxon>
        <taxon>Geomonas</taxon>
    </lineage>
</organism>
<dbReference type="Proteomes" id="UP000683493">
    <property type="component" value="Chromosome"/>
</dbReference>
<keyword evidence="2" id="KW-1185">Reference proteome</keyword>
<accession>A0ABX8JKY6</accession>